<dbReference type="AlphaFoldDB" id="A0A1E8FDB3"/>
<dbReference type="PANTHER" id="PTHR43140">
    <property type="entry name" value="TYPE-1 RESTRICTION ENZYME ECOKI SPECIFICITY PROTEIN"/>
    <property type="match status" value="1"/>
</dbReference>
<evidence type="ECO:0000313" key="5">
    <source>
        <dbReference type="EMBL" id="OFI33911.1"/>
    </source>
</evidence>
<dbReference type="Gene3D" id="3.90.220.20">
    <property type="entry name" value="DNA methylase specificity domains"/>
    <property type="match status" value="2"/>
</dbReference>
<gene>
    <name evidence="5" type="ORF">BFC17_20315</name>
</gene>
<evidence type="ECO:0000259" key="4">
    <source>
        <dbReference type="Pfam" id="PF01420"/>
    </source>
</evidence>
<keyword evidence="3" id="KW-0238">DNA-binding</keyword>
<accession>A0A1E8FDB3</accession>
<evidence type="ECO:0000313" key="6">
    <source>
        <dbReference type="Proteomes" id="UP000176037"/>
    </source>
</evidence>
<evidence type="ECO:0000256" key="3">
    <source>
        <dbReference type="ARBA" id="ARBA00023125"/>
    </source>
</evidence>
<dbReference type="Pfam" id="PF01420">
    <property type="entry name" value="Methylase_S"/>
    <property type="match status" value="1"/>
</dbReference>
<dbReference type="RefSeq" id="WP_070176838.1">
    <property type="nucleotide sequence ID" value="NZ_BMJR01000003.1"/>
</dbReference>
<organism evidence="5 6">
    <name type="scientific">Alteromonas lipolytica</name>
    <dbReference type="NCBI Taxonomy" id="1856405"/>
    <lineage>
        <taxon>Bacteria</taxon>
        <taxon>Pseudomonadati</taxon>
        <taxon>Pseudomonadota</taxon>
        <taxon>Gammaproteobacteria</taxon>
        <taxon>Alteromonadales</taxon>
        <taxon>Alteromonadaceae</taxon>
        <taxon>Alteromonas/Salinimonas group</taxon>
        <taxon>Alteromonas</taxon>
    </lineage>
</organism>
<reference evidence="5 6" key="1">
    <citation type="submission" date="2016-09" db="EMBL/GenBank/DDBJ databases">
        <title>Alteromonas lipolytica, a new species isolated from sea water.</title>
        <authorList>
            <person name="Wu Y.-H."/>
            <person name="Cheng H."/>
            <person name="Xu X.-W."/>
        </authorList>
    </citation>
    <scope>NUCLEOTIDE SEQUENCE [LARGE SCALE GENOMIC DNA]</scope>
    <source>
        <strain evidence="5 6">JW12</strain>
    </source>
</reference>
<dbReference type="SUPFAM" id="SSF116734">
    <property type="entry name" value="DNA methylase specificity domain"/>
    <property type="match status" value="2"/>
</dbReference>
<dbReference type="Proteomes" id="UP000176037">
    <property type="component" value="Unassembled WGS sequence"/>
</dbReference>
<comment type="similarity">
    <text evidence="1">Belongs to the type-I restriction system S methylase family.</text>
</comment>
<dbReference type="InterPro" id="IPR000055">
    <property type="entry name" value="Restrct_endonuc_typeI_TRD"/>
</dbReference>
<dbReference type="OrthoDB" id="398435at2"/>
<keyword evidence="6" id="KW-1185">Reference proteome</keyword>
<feature type="domain" description="Type I restriction modification DNA specificity" evidence="4">
    <location>
        <begin position="5"/>
        <end position="183"/>
    </location>
</feature>
<name>A0A1E8FDB3_9ALTE</name>
<dbReference type="InterPro" id="IPR051212">
    <property type="entry name" value="Type-I_RE_S_subunit"/>
</dbReference>
<dbReference type="EMBL" id="MJIC01000014">
    <property type="protein sequence ID" value="OFI33911.1"/>
    <property type="molecule type" value="Genomic_DNA"/>
</dbReference>
<dbReference type="PANTHER" id="PTHR43140:SF1">
    <property type="entry name" value="TYPE I RESTRICTION ENZYME ECOKI SPECIFICITY SUBUNIT"/>
    <property type="match status" value="1"/>
</dbReference>
<sequence length="434" mass="48391">MSELPKGWKKEPLGTFVRLKNGYAFKSKDFVAKSENTFPVVRISDIQHGRVLVTDSTHIESAIANFKFTVESGDLLIAMSGATTGKTGVYRSTEVAFQNQRVGNLKLVDEQNSCPRYRNYLIASLKEEIIKKAYGAAQPNISAKELEGIEVNIAPFDEQKRIADKLDSVLAKVEAAQARLDKIPAILKRFRQSVLAAATSGELTKDWRATQGLELSSWNEYLFEDISTQITVGFVGKMADKYVESGIPFLRSQNVRPFKFDERNLLFISEDFHQKIYKSRLEAGDLAIVRSGAPGTTCVIPENLGVVNCSDLVIVRPSEKLVSEYGCIFMNSTAAQGTVKANQVGVAQQHFNVGSMKKMLINLPTKHEQEEIVFRVNQLFEHSYLIEKKYEMALIRVKKLEQSILSKAFKGELLSSSVDSDIESIESSVETLNA</sequence>
<keyword evidence="2" id="KW-0680">Restriction system</keyword>
<protein>
    <recommendedName>
        <fullName evidence="4">Type I restriction modification DNA specificity domain-containing protein</fullName>
    </recommendedName>
</protein>
<dbReference type="GO" id="GO:0009307">
    <property type="term" value="P:DNA restriction-modification system"/>
    <property type="evidence" value="ECO:0007669"/>
    <property type="project" value="UniProtKB-KW"/>
</dbReference>
<evidence type="ECO:0000256" key="2">
    <source>
        <dbReference type="ARBA" id="ARBA00022747"/>
    </source>
</evidence>
<proteinExistence type="inferred from homology"/>
<dbReference type="STRING" id="1856405.BFC17_20315"/>
<evidence type="ECO:0000256" key="1">
    <source>
        <dbReference type="ARBA" id="ARBA00010923"/>
    </source>
</evidence>
<dbReference type="InterPro" id="IPR044946">
    <property type="entry name" value="Restrct_endonuc_typeI_TRD_sf"/>
</dbReference>
<comment type="caution">
    <text evidence="5">The sequence shown here is derived from an EMBL/GenBank/DDBJ whole genome shotgun (WGS) entry which is preliminary data.</text>
</comment>
<dbReference type="CDD" id="cd17278">
    <property type="entry name" value="RMtype1_S_LdeBORF1052P-TRD2-CR2"/>
    <property type="match status" value="1"/>
</dbReference>
<dbReference type="GO" id="GO:0003677">
    <property type="term" value="F:DNA binding"/>
    <property type="evidence" value="ECO:0007669"/>
    <property type="project" value="UniProtKB-KW"/>
</dbReference>